<keyword evidence="3" id="KW-1185">Reference proteome</keyword>
<dbReference type="Proteomes" id="UP000444185">
    <property type="component" value="Unassembled WGS sequence"/>
</dbReference>
<organism evidence="2 3">
    <name type="scientific">Qipengyuania gaetbuli</name>
    <dbReference type="NCBI Taxonomy" id="266952"/>
    <lineage>
        <taxon>Bacteria</taxon>
        <taxon>Pseudomonadati</taxon>
        <taxon>Pseudomonadota</taxon>
        <taxon>Alphaproteobacteria</taxon>
        <taxon>Sphingomonadales</taxon>
        <taxon>Erythrobacteraceae</taxon>
        <taxon>Qipengyuania</taxon>
    </lineage>
</organism>
<gene>
    <name evidence="2" type="ORF">GRI42_05010</name>
</gene>
<dbReference type="EMBL" id="WTYF01000004">
    <property type="protein sequence ID" value="MXO50662.1"/>
    <property type="molecule type" value="Genomic_DNA"/>
</dbReference>
<keyword evidence="1" id="KW-0732">Signal</keyword>
<feature type="chain" id="PRO_5032854415" description="DUF4157 domain-containing protein" evidence="1">
    <location>
        <begin position="22"/>
        <end position="209"/>
    </location>
</feature>
<dbReference type="RefSeq" id="WP_160607240.1">
    <property type="nucleotide sequence ID" value="NZ_WTYF01000004.1"/>
</dbReference>
<proteinExistence type="predicted"/>
<dbReference type="AlphaFoldDB" id="A0A844Y0M2"/>
<feature type="signal peptide" evidence="1">
    <location>
        <begin position="1"/>
        <end position="21"/>
    </location>
</feature>
<reference evidence="2 3" key="1">
    <citation type="submission" date="2019-12" db="EMBL/GenBank/DDBJ databases">
        <title>Genomic-based taxomic classification of the family Erythrobacteraceae.</title>
        <authorList>
            <person name="Xu L."/>
        </authorList>
    </citation>
    <scope>NUCLEOTIDE SEQUENCE [LARGE SCALE GENOMIC DNA]</scope>
    <source>
        <strain evidence="2 3">DSM 16225</strain>
    </source>
</reference>
<accession>A0A844Y0M2</accession>
<dbReference type="OrthoDB" id="7426880at2"/>
<evidence type="ECO:0000313" key="2">
    <source>
        <dbReference type="EMBL" id="MXO50662.1"/>
    </source>
</evidence>
<evidence type="ECO:0000256" key="1">
    <source>
        <dbReference type="SAM" id="SignalP"/>
    </source>
</evidence>
<sequence>MLSGAALLLLASPLLAPQLLAFPYSTETEIGTIRSERALDPAMVRHSVSTVKERMASTPLASANEQRPIFVTDGGWRWHWLATTSSGALAITRPLTDAVVVNATDPVEGTIPALGAKRSLGSVLAHEFTHGLIRRRFGILKSQTFPTWKVEGYSDYVAGESTLSDEQAAALERDGTDHPALPYYHGRRRVAAILAGNGGSVEQLFNAEN</sequence>
<evidence type="ECO:0000313" key="3">
    <source>
        <dbReference type="Proteomes" id="UP000444185"/>
    </source>
</evidence>
<evidence type="ECO:0008006" key="4">
    <source>
        <dbReference type="Google" id="ProtNLM"/>
    </source>
</evidence>
<name>A0A844Y0M2_9SPHN</name>
<protein>
    <recommendedName>
        <fullName evidence="4">DUF4157 domain-containing protein</fullName>
    </recommendedName>
</protein>
<comment type="caution">
    <text evidence="2">The sequence shown here is derived from an EMBL/GenBank/DDBJ whole genome shotgun (WGS) entry which is preliminary data.</text>
</comment>